<dbReference type="RefSeq" id="WP_310116726.1">
    <property type="nucleotide sequence ID" value="NZ_JANIDP010000251.1"/>
</dbReference>
<reference evidence="1 2" key="1">
    <citation type="submission" date="2022-07" db="EMBL/GenBank/DDBJ databases">
        <title>The wastewater resistome of Residential Aged Care Facilities indicates a role of antimicrobial stewardship in reducing resistance.</title>
        <authorList>
            <person name="Sapula S."/>
            <person name="Hart B.J."/>
            <person name="Henrietta V."/>
            <person name="Amsalu A."/>
            <person name="Jon W."/>
            <person name="Siderius N."/>
            <person name="Nguyen L."/>
            <person name="Turnidge J."/>
            <person name="Gerber C."/>
        </authorList>
    </citation>
    <scope>NUCLEOTIDE SEQUENCE [LARGE SCALE GENOMIC DNA]</scope>
    <source>
        <strain evidence="1 2">ECA685</strain>
    </source>
</reference>
<dbReference type="Pfam" id="PF02413">
    <property type="entry name" value="Caudo_TAP"/>
    <property type="match status" value="1"/>
</dbReference>
<dbReference type="AlphaFoldDB" id="A0ABD5C975"/>
<protein>
    <submittedName>
        <fullName evidence="1">Tail fiber assembly protein</fullName>
    </submittedName>
</protein>
<evidence type="ECO:0000313" key="2">
    <source>
        <dbReference type="Proteomes" id="UP001247581"/>
    </source>
</evidence>
<proteinExistence type="predicted"/>
<dbReference type="Proteomes" id="UP001247581">
    <property type="component" value="Unassembled WGS sequence"/>
</dbReference>
<feature type="non-terminal residue" evidence="1">
    <location>
        <position position="1"/>
    </location>
</feature>
<dbReference type="InterPro" id="IPR003458">
    <property type="entry name" value="Phage_T4_Gp38_tail_assem"/>
</dbReference>
<evidence type="ECO:0000313" key="1">
    <source>
        <dbReference type="EMBL" id="MDR6049314.1"/>
    </source>
</evidence>
<feature type="non-terminal residue" evidence="1">
    <location>
        <position position="118"/>
    </location>
</feature>
<accession>A0ABD5C975</accession>
<name>A0ABD5C975_ECOLX</name>
<sequence length="118" mass="13591">DMTFFYSAAHNIFVSDINKESYEDAGSWPADAKEVSDELFYQYSQNPPKGKIRSHADGLPIWEDAPPMTEEELILKNKNEKQIRIDEANNYMHGKQWPGKAAIGRLKGEELAQYNLWL</sequence>
<organism evidence="1 2">
    <name type="scientific">Escherichia coli</name>
    <dbReference type="NCBI Taxonomy" id="562"/>
    <lineage>
        <taxon>Bacteria</taxon>
        <taxon>Pseudomonadati</taxon>
        <taxon>Pseudomonadota</taxon>
        <taxon>Gammaproteobacteria</taxon>
        <taxon>Enterobacterales</taxon>
        <taxon>Enterobacteriaceae</taxon>
        <taxon>Escherichia</taxon>
    </lineage>
</organism>
<comment type="caution">
    <text evidence="1">The sequence shown here is derived from an EMBL/GenBank/DDBJ whole genome shotgun (WGS) entry which is preliminary data.</text>
</comment>
<dbReference type="EMBL" id="JANIDP010000251">
    <property type="protein sequence ID" value="MDR6049314.1"/>
    <property type="molecule type" value="Genomic_DNA"/>
</dbReference>
<gene>
    <name evidence="1" type="ORF">NQD80_27005</name>
</gene>